<evidence type="ECO:0000313" key="2">
    <source>
        <dbReference type="EMBL" id="ORW24866.1"/>
    </source>
</evidence>
<evidence type="ECO:0000256" key="1">
    <source>
        <dbReference type="SAM" id="SignalP"/>
    </source>
</evidence>
<evidence type="ECO:0000313" key="3">
    <source>
        <dbReference type="Proteomes" id="UP000193529"/>
    </source>
</evidence>
<name>A0A1X1ZNC5_9MYCO</name>
<accession>A0A1X1ZNC5</accession>
<feature type="chain" id="PRO_5013298592" description="Secreted protein" evidence="1">
    <location>
        <begin position="26"/>
        <end position="222"/>
    </location>
</feature>
<dbReference type="OrthoDB" id="5116562at2"/>
<keyword evidence="1" id="KW-0732">Signal</keyword>
<feature type="signal peptide" evidence="1">
    <location>
        <begin position="1"/>
        <end position="25"/>
    </location>
</feature>
<protein>
    <recommendedName>
        <fullName evidence="4">Secreted protein</fullName>
    </recommendedName>
</protein>
<sequence length="222" mass="22568">MPRVALIPVAVLAMAALAPPRPAAAEPPPTQQITVVAVGPGGEPINGYQVASGPGNVGQASDCTTASPSAVAGDVYYCSPTAAGANACWPSTPGSLLCVDNPWDKSMHRVTYGRPLPPVQPTATPDPFALALDDGSHCLFRNGGAWGARADGYEGVYSCDGGPQPNLRVLWLPSQGAGSCIDRSSAAWTVRVGQLGAPGAVFPPPETRAVTAAWFAGPRAGQ</sequence>
<gene>
    <name evidence="2" type="ORF">AWC19_08450</name>
</gene>
<reference evidence="2 3" key="1">
    <citation type="submission" date="2016-01" db="EMBL/GenBank/DDBJ databases">
        <title>The new phylogeny of the genus Mycobacterium.</title>
        <authorList>
            <person name="Tarcisio F."/>
            <person name="Conor M."/>
            <person name="Antonella G."/>
            <person name="Elisabetta G."/>
            <person name="Giulia F.S."/>
            <person name="Sara T."/>
            <person name="Anna F."/>
            <person name="Clotilde B."/>
            <person name="Roberto B."/>
            <person name="Veronica D.S."/>
            <person name="Fabio R."/>
            <person name="Monica P."/>
            <person name="Olivier J."/>
            <person name="Enrico T."/>
            <person name="Nicola S."/>
        </authorList>
    </citation>
    <scope>NUCLEOTIDE SEQUENCE [LARGE SCALE GENOMIC DNA]</scope>
    <source>
        <strain evidence="2 3">DSM 44572</strain>
    </source>
</reference>
<evidence type="ECO:0008006" key="4">
    <source>
        <dbReference type="Google" id="ProtNLM"/>
    </source>
</evidence>
<comment type="caution">
    <text evidence="2">The sequence shown here is derived from an EMBL/GenBank/DDBJ whole genome shotgun (WGS) entry which is preliminary data.</text>
</comment>
<dbReference type="AlphaFoldDB" id="A0A1X1ZNC5"/>
<organism evidence="2 3">
    <name type="scientific">Mycobacterium palustre</name>
    <dbReference type="NCBI Taxonomy" id="153971"/>
    <lineage>
        <taxon>Bacteria</taxon>
        <taxon>Bacillati</taxon>
        <taxon>Actinomycetota</taxon>
        <taxon>Actinomycetes</taxon>
        <taxon>Mycobacteriales</taxon>
        <taxon>Mycobacteriaceae</taxon>
        <taxon>Mycobacterium</taxon>
        <taxon>Mycobacterium simiae complex</taxon>
    </lineage>
</organism>
<dbReference type="Proteomes" id="UP000193529">
    <property type="component" value="Unassembled WGS sequence"/>
</dbReference>
<dbReference type="EMBL" id="LQPJ01000100">
    <property type="protein sequence ID" value="ORW24866.1"/>
    <property type="molecule type" value="Genomic_DNA"/>
</dbReference>
<keyword evidence="3" id="KW-1185">Reference proteome</keyword>
<dbReference type="STRING" id="153971.AWC19_08450"/>
<proteinExistence type="predicted"/>